<evidence type="ECO:0000256" key="5">
    <source>
        <dbReference type="ARBA" id="ARBA00022989"/>
    </source>
</evidence>
<keyword evidence="6 7" id="KW-0472">Membrane</keyword>
<comment type="caution">
    <text evidence="8">The sequence shown here is derived from an EMBL/GenBank/DDBJ whole genome shotgun (WGS) entry which is preliminary data.</text>
</comment>
<evidence type="ECO:0000256" key="1">
    <source>
        <dbReference type="ARBA" id="ARBA00004651"/>
    </source>
</evidence>
<keyword evidence="9" id="KW-1185">Reference proteome</keyword>
<evidence type="ECO:0000313" key="8">
    <source>
        <dbReference type="EMBL" id="OOG21006.1"/>
    </source>
</evidence>
<dbReference type="PANTHER" id="PTHR33508">
    <property type="entry name" value="UPF0056 MEMBRANE PROTEIN YHCE"/>
    <property type="match status" value="1"/>
</dbReference>
<organism evidence="8 9">
    <name type="scientific">Thioalkalivibrio denitrificans</name>
    <dbReference type="NCBI Taxonomy" id="108003"/>
    <lineage>
        <taxon>Bacteria</taxon>
        <taxon>Pseudomonadati</taxon>
        <taxon>Pseudomonadota</taxon>
        <taxon>Gammaproteobacteria</taxon>
        <taxon>Chromatiales</taxon>
        <taxon>Ectothiorhodospiraceae</taxon>
        <taxon>Thioalkalivibrio</taxon>
    </lineage>
</organism>
<comment type="caution">
    <text evidence="7">Lacks conserved residue(s) required for the propagation of feature annotation.</text>
</comment>
<reference evidence="8 9" key="1">
    <citation type="submission" date="2017-02" db="EMBL/GenBank/DDBJ databases">
        <title>Genomic diversity within the haloalkaliphilic genus Thioalkalivibrio.</title>
        <authorList>
            <person name="Ahn A.-C."/>
            <person name="Meier-Kolthoff J."/>
            <person name="Overmars L."/>
            <person name="Richter M."/>
            <person name="Woyke T."/>
            <person name="Sorokin D.Y."/>
            <person name="Muyzer G."/>
        </authorList>
    </citation>
    <scope>NUCLEOTIDE SEQUENCE [LARGE SCALE GENOMIC DNA]</scope>
    <source>
        <strain evidence="8 9">ALJD</strain>
    </source>
</reference>
<dbReference type="Proteomes" id="UP000189462">
    <property type="component" value="Unassembled WGS sequence"/>
</dbReference>
<dbReference type="Pfam" id="PF01914">
    <property type="entry name" value="MarC"/>
    <property type="match status" value="1"/>
</dbReference>
<dbReference type="PANTHER" id="PTHR33508:SF1">
    <property type="entry name" value="UPF0056 MEMBRANE PROTEIN YHCE"/>
    <property type="match status" value="1"/>
</dbReference>
<dbReference type="RefSeq" id="WP_139349999.1">
    <property type="nucleotide sequence ID" value="NZ_MVBK01000142.1"/>
</dbReference>
<feature type="transmembrane region" description="Helical" evidence="7">
    <location>
        <begin position="71"/>
        <end position="89"/>
    </location>
</feature>
<proteinExistence type="inferred from homology"/>
<accession>A0A1V3N869</accession>
<evidence type="ECO:0000256" key="3">
    <source>
        <dbReference type="ARBA" id="ARBA00022475"/>
    </source>
</evidence>
<protein>
    <recommendedName>
        <fullName evidence="7">UPF0056 membrane protein</fullName>
    </recommendedName>
</protein>
<dbReference type="STRING" id="108003.B1C78_16840"/>
<feature type="non-terminal residue" evidence="8">
    <location>
        <position position="1"/>
    </location>
</feature>
<name>A0A1V3N869_9GAMM</name>
<evidence type="ECO:0000256" key="7">
    <source>
        <dbReference type="RuleBase" id="RU362048"/>
    </source>
</evidence>
<evidence type="ECO:0000256" key="6">
    <source>
        <dbReference type="ARBA" id="ARBA00023136"/>
    </source>
</evidence>
<keyword evidence="3" id="KW-1003">Cell membrane</keyword>
<keyword evidence="4 7" id="KW-0812">Transmembrane</keyword>
<dbReference type="EMBL" id="MVBK01000142">
    <property type="protein sequence ID" value="OOG21006.1"/>
    <property type="molecule type" value="Genomic_DNA"/>
</dbReference>
<keyword evidence="5 7" id="KW-1133">Transmembrane helix</keyword>
<gene>
    <name evidence="8" type="ORF">B1C78_16840</name>
</gene>
<dbReference type="InterPro" id="IPR002771">
    <property type="entry name" value="Multi_antbiot-R_MarC"/>
</dbReference>
<comment type="similarity">
    <text evidence="2 7">Belongs to the UPF0056 (MarC) family.</text>
</comment>
<evidence type="ECO:0000256" key="2">
    <source>
        <dbReference type="ARBA" id="ARBA00009784"/>
    </source>
</evidence>
<comment type="subcellular location">
    <subcellularLocation>
        <location evidence="1 7">Cell membrane</location>
        <topology evidence="1 7">Multi-pass membrane protein</topology>
    </subcellularLocation>
</comment>
<feature type="transmembrane region" description="Helical" evidence="7">
    <location>
        <begin position="29"/>
        <end position="50"/>
    </location>
</feature>
<dbReference type="GO" id="GO:0005886">
    <property type="term" value="C:plasma membrane"/>
    <property type="evidence" value="ECO:0007669"/>
    <property type="project" value="UniProtKB-SubCell"/>
</dbReference>
<sequence length="113" mass="12084">SVIPMAIPFISGPGSIATVMILTSEAPTVYHLVLVYLAVLAVTVACYFAMIHSRHIVRFLGETGKQILTKIFGLILAVLAIQFVINGVGDAVTGYMLDKGLLDDAVIEDPRTP</sequence>
<dbReference type="OrthoDB" id="21094at2"/>
<evidence type="ECO:0000256" key="4">
    <source>
        <dbReference type="ARBA" id="ARBA00022692"/>
    </source>
</evidence>
<dbReference type="AlphaFoldDB" id="A0A1V3N869"/>
<evidence type="ECO:0000313" key="9">
    <source>
        <dbReference type="Proteomes" id="UP000189462"/>
    </source>
</evidence>